<dbReference type="Pfam" id="PF18158">
    <property type="entry name" value="AidB_N"/>
    <property type="match status" value="1"/>
</dbReference>
<evidence type="ECO:0000313" key="12">
    <source>
        <dbReference type="Proteomes" id="UP000193560"/>
    </source>
</evidence>
<dbReference type="PANTHER" id="PTHR42707:SF2">
    <property type="entry name" value="ACD11 DEHYDROGENASE"/>
    <property type="match status" value="1"/>
</dbReference>
<evidence type="ECO:0000256" key="3">
    <source>
        <dbReference type="ARBA" id="ARBA00022630"/>
    </source>
</evidence>
<dbReference type="InterPro" id="IPR041504">
    <property type="entry name" value="AidB_N"/>
</dbReference>
<dbReference type="InterPro" id="IPR006091">
    <property type="entry name" value="Acyl-CoA_Oxase/DH_mid-dom"/>
</dbReference>
<evidence type="ECO:0000256" key="1">
    <source>
        <dbReference type="ARBA" id="ARBA00001974"/>
    </source>
</evidence>
<dbReference type="InterPro" id="IPR006089">
    <property type="entry name" value="Acyl-CoA_DH_CS"/>
</dbReference>
<keyword evidence="4 5" id="KW-0274">FAD</keyword>
<dbReference type="InterPro" id="IPR052904">
    <property type="entry name" value="Acyl-CoA_dehydrogenase-like"/>
</dbReference>
<protein>
    <recommendedName>
        <fullName evidence="13">Acyl-CoA dehydrogenase/oxidase</fullName>
    </recommendedName>
</protein>
<reference evidence="11 12" key="1">
    <citation type="submission" date="2016-07" db="EMBL/GenBank/DDBJ databases">
        <title>Pervasive Adenine N6-methylation of Active Genes in Fungi.</title>
        <authorList>
            <consortium name="DOE Joint Genome Institute"/>
            <person name="Mondo S.J."/>
            <person name="Dannebaum R.O."/>
            <person name="Kuo R.C."/>
            <person name="Labutti K."/>
            <person name="Haridas S."/>
            <person name="Kuo A."/>
            <person name="Salamov A."/>
            <person name="Ahrendt S.R."/>
            <person name="Lipzen A."/>
            <person name="Sullivan W."/>
            <person name="Andreopoulos W.B."/>
            <person name="Clum A."/>
            <person name="Lindquist E."/>
            <person name="Daum C."/>
            <person name="Ramamoorthy G.K."/>
            <person name="Gryganskyi A."/>
            <person name="Culley D."/>
            <person name="Magnuson J.K."/>
            <person name="James T.Y."/>
            <person name="O'Malley M.A."/>
            <person name="Stajich J.E."/>
            <person name="Spatafora J.W."/>
            <person name="Visel A."/>
            <person name="Grigoriev I.V."/>
        </authorList>
    </citation>
    <scope>NUCLEOTIDE SEQUENCE [LARGE SCALE GENOMIC DNA]</scope>
    <source>
        <strain evidence="11 12">NRRL 1336</strain>
    </source>
</reference>
<dbReference type="Pfam" id="PF00441">
    <property type="entry name" value="Acyl-CoA_dh_1"/>
    <property type="match status" value="1"/>
</dbReference>
<feature type="domain" description="Acyl-CoA dehydrogenase 11-like C-terminal" evidence="10">
    <location>
        <begin position="471"/>
        <end position="573"/>
    </location>
</feature>
<evidence type="ECO:0000259" key="8">
    <source>
        <dbReference type="Pfam" id="PF02770"/>
    </source>
</evidence>
<dbReference type="InterPro" id="IPR053998">
    <property type="entry name" value="ACDH-11_C"/>
</dbReference>
<dbReference type="SUPFAM" id="SSF56645">
    <property type="entry name" value="Acyl-CoA dehydrogenase NM domain-like"/>
    <property type="match status" value="1"/>
</dbReference>
<comment type="caution">
    <text evidence="11">The sequence shown here is derived from an EMBL/GenBank/DDBJ whole genome shotgun (WGS) entry which is preliminary data.</text>
</comment>
<dbReference type="Proteomes" id="UP000193560">
    <property type="component" value="Unassembled WGS sequence"/>
</dbReference>
<feature type="region of interest" description="Disordered" evidence="6">
    <location>
        <begin position="1"/>
        <end position="30"/>
    </location>
</feature>
<sequence>MSGKQLPSTKASSDSGFRQEPPRLGNQYDEDPVLQNILKRLLPDTIMQEIEPDLKQLGNRAVTDIYAMGEDVEDPNNYPRLKQYDAWCRRVDEITVAQGWKDLNDVAAQEGLVSIAYERPYQEYSRIYQFAKSYLYSPSSALYSCPLSMTDGAARVIEMYGTEEMKQTFYPRLISRDPKTFYTSGQWMTERPGGSDVSRSETQAELVDAKTNTWKISGFKWFSSATTADMTMLLARTIDPATGLVQQGSRGLSLYIAKMRKPDGQLNGVRVHRLKDKYGTKGLPTAELELDGMEAQMVGEPGRGVATIASILNITRIYAAIGVVCSLRRCLAIAKDFALKRQAGNRTLDQIPLHITTLARLELVFRAGAQISFYAVQLLGRTESLPENDPQRKEDMEVLRLLTPVAKAFVCRIGVDAISETMEALGGQGYMEEIGIGKNLRNSQVNTIWEGTTNVLALDVLRVLQKSKGAALETFAQVMNKKIATALSTSPTLLADAAKRIQSSMNATCAFVANTQDPVAVETSMRQVTFSLGRVVAATLLMEQAAWAISTKNIGAEQDVLALNQWCQDSEFTKPLVAANVDTILREAKMVFGPQAKI</sequence>
<comment type="cofactor">
    <cofactor evidence="1 5">
        <name>FAD</name>
        <dbReference type="ChEBI" id="CHEBI:57692"/>
    </cofactor>
</comment>
<feature type="domain" description="Adaptive response protein AidB N-terminal" evidence="9">
    <location>
        <begin position="26"/>
        <end position="176"/>
    </location>
</feature>
<evidence type="ECO:0008006" key="13">
    <source>
        <dbReference type="Google" id="ProtNLM"/>
    </source>
</evidence>
<evidence type="ECO:0000259" key="10">
    <source>
        <dbReference type="Pfam" id="PF22217"/>
    </source>
</evidence>
<dbReference type="Pfam" id="PF22217">
    <property type="entry name" value="ACDH-11_C"/>
    <property type="match status" value="1"/>
</dbReference>
<dbReference type="SUPFAM" id="SSF47203">
    <property type="entry name" value="Acyl-CoA dehydrogenase C-terminal domain-like"/>
    <property type="match status" value="1"/>
</dbReference>
<dbReference type="STRING" id="90262.A0A1X2IJ51"/>
<organism evidence="11 12">
    <name type="scientific">Absidia repens</name>
    <dbReference type="NCBI Taxonomy" id="90262"/>
    <lineage>
        <taxon>Eukaryota</taxon>
        <taxon>Fungi</taxon>
        <taxon>Fungi incertae sedis</taxon>
        <taxon>Mucoromycota</taxon>
        <taxon>Mucoromycotina</taxon>
        <taxon>Mucoromycetes</taxon>
        <taxon>Mucorales</taxon>
        <taxon>Cunninghamellaceae</taxon>
        <taxon>Absidia</taxon>
    </lineage>
</organism>
<dbReference type="Gene3D" id="2.40.110.20">
    <property type="match status" value="1"/>
</dbReference>
<dbReference type="AlphaFoldDB" id="A0A1X2IJ51"/>
<evidence type="ECO:0000256" key="4">
    <source>
        <dbReference type="ARBA" id="ARBA00022827"/>
    </source>
</evidence>
<dbReference type="GO" id="GO:0003995">
    <property type="term" value="F:acyl-CoA dehydrogenase activity"/>
    <property type="evidence" value="ECO:0007669"/>
    <property type="project" value="InterPro"/>
</dbReference>
<accession>A0A1X2IJ51</accession>
<dbReference type="InterPro" id="IPR036250">
    <property type="entry name" value="AcylCo_DH-like_C"/>
</dbReference>
<feature type="domain" description="Acyl-CoA dehydrogenase/oxidase C-terminal" evidence="7">
    <location>
        <begin position="302"/>
        <end position="463"/>
    </location>
</feature>
<evidence type="ECO:0000256" key="6">
    <source>
        <dbReference type="SAM" id="MobiDB-lite"/>
    </source>
</evidence>
<dbReference type="PANTHER" id="PTHR42707">
    <property type="entry name" value="ACYL-COA DEHYDROGENASE"/>
    <property type="match status" value="1"/>
</dbReference>
<dbReference type="Pfam" id="PF02770">
    <property type="entry name" value="Acyl-CoA_dh_M"/>
    <property type="match status" value="1"/>
</dbReference>
<comment type="similarity">
    <text evidence="2 5">Belongs to the acyl-CoA dehydrogenase family.</text>
</comment>
<feature type="domain" description="Acyl-CoA oxidase/dehydrogenase middle" evidence="8">
    <location>
        <begin position="186"/>
        <end position="292"/>
    </location>
</feature>
<evidence type="ECO:0000256" key="5">
    <source>
        <dbReference type="RuleBase" id="RU362125"/>
    </source>
</evidence>
<dbReference type="EMBL" id="MCGE01000011">
    <property type="protein sequence ID" value="ORZ16596.1"/>
    <property type="molecule type" value="Genomic_DNA"/>
</dbReference>
<name>A0A1X2IJ51_9FUNG</name>
<dbReference type="InterPro" id="IPR009075">
    <property type="entry name" value="AcylCo_DH/oxidase_C"/>
</dbReference>
<gene>
    <name evidence="11" type="ORF">BCR42DRAFT_415408</name>
</gene>
<keyword evidence="5" id="KW-0560">Oxidoreductase</keyword>
<proteinExistence type="inferred from homology"/>
<feature type="compositionally biased region" description="Polar residues" evidence="6">
    <location>
        <begin position="1"/>
        <end position="16"/>
    </location>
</feature>
<keyword evidence="3 5" id="KW-0285">Flavoprotein</keyword>
<dbReference type="Gene3D" id="6.10.250.600">
    <property type="match status" value="1"/>
</dbReference>
<keyword evidence="12" id="KW-1185">Reference proteome</keyword>
<dbReference type="PROSITE" id="PS00073">
    <property type="entry name" value="ACYL_COA_DH_2"/>
    <property type="match status" value="1"/>
</dbReference>
<evidence type="ECO:0000259" key="9">
    <source>
        <dbReference type="Pfam" id="PF18158"/>
    </source>
</evidence>
<evidence type="ECO:0000259" key="7">
    <source>
        <dbReference type="Pfam" id="PF00441"/>
    </source>
</evidence>
<dbReference type="OrthoDB" id="10251155at2759"/>
<evidence type="ECO:0000313" key="11">
    <source>
        <dbReference type="EMBL" id="ORZ16596.1"/>
    </source>
</evidence>
<dbReference type="Gene3D" id="1.20.140.10">
    <property type="entry name" value="Butyryl-CoA Dehydrogenase, subunit A, domain 3"/>
    <property type="match status" value="1"/>
</dbReference>
<dbReference type="InterPro" id="IPR009100">
    <property type="entry name" value="AcylCoA_DH/oxidase_NM_dom_sf"/>
</dbReference>
<evidence type="ECO:0000256" key="2">
    <source>
        <dbReference type="ARBA" id="ARBA00009347"/>
    </source>
</evidence>